<evidence type="ECO:0008006" key="3">
    <source>
        <dbReference type="Google" id="ProtNLM"/>
    </source>
</evidence>
<keyword evidence="2" id="KW-1185">Reference proteome</keyword>
<proteinExistence type="predicted"/>
<gene>
    <name evidence="1" type="ORF">MEUPH1_LOCUS26772</name>
</gene>
<accession>A0AAV0Y0F0</accession>
<protein>
    <recommendedName>
        <fullName evidence="3">NOF-FB transposable element protein</fullName>
    </recommendedName>
</protein>
<evidence type="ECO:0000313" key="1">
    <source>
        <dbReference type="EMBL" id="CAI6372966.1"/>
    </source>
</evidence>
<organism evidence="1 2">
    <name type="scientific">Macrosiphum euphorbiae</name>
    <name type="common">potato aphid</name>
    <dbReference type="NCBI Taxonomy" id="13131"/>
    <lineage>
        <taxon>Eukaryota</taxon>
        <taxon>Metazoa</taxon>
        <taxon>Ecdysozoa</taxon>
        <taxon>Arthropoda</taxon>
        <taxon>Hexapoda</taxon>
        <taxon>Insecta</taxon>
        <taxon>Pterygota</taxon>
        <taxon>Neoptera</taxon>
        <taxon>Paraneoptera</taxon>
        <taxon>Hemiptera</taxon>
        <taxon>Sternorrhyncha</taxon>
        <taxon>Aphidomorpha</taxon>
        <taxon>Aphidoidea</taxon>
        <taxon>Aphididae</taxon>
        <taxon>Macrosiphini</taxon>
        <taxon>Macrosiphum</taxon>
    </lineage>
</organism>
<reference evidence="1 2" key="1">
    <citation type="submission" date="2023-01" db="EMBL/GenBank/DDBJ databases">
        <authorList>
            <person name="Whitehead M."/>
        </authorList>
    </citation>
    <scope>NUCLEOTIDE SEQUENCE [LARGE SCALE GENOMIC DNA]</scope>
</reference>
<dbReference type="EMBL" id="CARXXK010001085">
    <property type="protein sequence ID" value="CAI6372966.1"/>
    <property type="molecule type" value="Genomic_DNA"/>
</dbReference>
<dbReference type="AlphaFoldDB" id="A0AAV0Y0F0"/>
<sequence length="317" mass="36465">MQNCDPWQMIIKNVGMQPFFIHYWTPDQLRVYNAFVKNERAAKISIDATGNVVKKIDRPSGLSRYIFLYLIVIKLPNESEGQISVAQMLSEAHNTNAIAYWLLEWRRNGALPPKEIVIDFSMAFINAVCMSFAGCAEGSSTYIQRCMDVLIKSPEYKLPSCYVRVDVAHLLKFVTTWKSLNDIHVRRRVKEFYVRAIGQLVMATDFKEFKFLIKNIFVVILSEYEGVVNGIDNHCEKAKQLFLTQFANGVEQSIVESAMDYQPTECSLEKEYSDDQEDDYPLEIKKWINNIIIDAKNIVEIDGSRDNLMFLPALDAL</sequence>
<name>A0AAV0Y0F0_9HEMI</name>
<comment type="caution">
    <text evidence="1">The sequence shown here is derived from an EMBL/GenBank/DDBJ whole genome shotgun (WGS) entry which is preliminary data.</text>
</comment>
<evidence type="ECO:0000313" key="2">
    <source>
        <dbReference type="Proteomes" id="UP001160148"/>
    </source>
</evidence>
<dbReference type="Proteomes" id="UP001160148">
    <property type="component" value="Unassembled WGS sequence"/>
</dbReference>